<accession>I6YBL7</accession>
<evidence type="ECO:0000313" key="2">
    <source>
        <dbReference type="EMBL" id="AFN65401.1"/>
    </source>
</evidence>
<dbReference type="AlphaFoldDB" id="I6YBL7"/>
<dbReference type="EMBL" id="CP003703">
    <property type="protein sequence ID" value="AFN65401.1"/>
    <property type="molecule type" value="Genomic_DNA"/>
</dbReference>
<protein>
    <submittedName>
        <fullName evidence="2">Uncharacterized protein</fullName>
    </submittedName>
</protein>
<dbReference type="RefSeq" id="WP_014850110.1">
    <property type="nucleotide sequence ID" value="NC_018149.1"/>
</dbReference>
<evidence type="ECO:0000256" key="1">
    <source>
        <dbReference type="SAM" id="SignalP"/>
    </source>
</evidence>
<sequence>MIGLGTKALLIAFSGFSGVAGWASFSAPNWDPKELWRITHDNKFYLSNCFNDPSDKGTHKWTDSNLWIYLIVKGQVSDIKADTELELWAEGWGKRMEKEQAIQPTWYVEKSLQGSVEGDGEPSGFTSTDYELTKWPSPTLFVLGETGGGEENQIFGDTIKCNNKVFGFNDSEDYKNYRLDKVTFKLKNIDGVNAHLKDKYKGHNIYSIEIKTSETTGLGEGIIKWADNFKPIVIV</sequence>
<dbReference type="HOGENOM" id="CLU_1208739_0_0_14"/>
<proteinExistence type="predicted"/>
<organism evidence="2 3">
    <name type="scientific">Mycoplasma wenyonii (strain Massachusetts)</name>
    <name type="common">Eperythrozoon wenyonii</name>
    <dbReference type="NCBI Taxonomy" id="1197325"/>
    <lineage>
        <taxon>Bacteria</taxon>
        <taxon>Bacillati</taxon>
        <taxon>Mycoplasmatota</taxon>
        <taxon>Mollicutes</taxon>
        <taxon>Mycoplasmataceae</taxon>
        <taxon>Mycoplasma</taxon>
    </lineage>
</organism>
<dbReference type="PATRIC" id="fig|1197325.3.peg.673"/>
<gene>
    <name evidence="2" type="ordered locus">WEN_03100</name>
</gene>
<name>I6YBL7_MYCWM</name>
<dbReference type="KEGG" id="mwe:WEN_03100"/>
<reference evidence="2 3" key="1">
    <citation type="journal article" date="2012" name="J. Bacteriol.">
        <title>Complete genome sequence of Mycoplasma wenyonii strain Massachusetts.</title>
        <authorList>
            <person name="Dos Santos A.P."/>
            <person name="Guimaraes A.M."/>
            <person name="do Nascimento N.C."/>
            <person name="Sanmiguel P.J."/>
            <person name="Messick J.B."/>
        </authorList>
    </citation>
    <scope>NUCLEOTIDE SEQUENCE [LARGE SCALE GENOMIC DNA]</scope>
    <source>
        <strain evidence="2 3">Massachusetts</strain>
    </source>
</reference>
<dbReference type="OrthoDB" id="387726at2"/>
<evidence type="ECO:0000313" key="3">
    <source>
        <dbReference type="Proteomes" id="UP000009005"/>
    </source>
</evidence>
<keyword evidence="3" id="KW-1185">Reference proteome</keyword>
<feature type="signal peptide" evidence="1">
    <location>
        <begin position="1"/>
        <end position="22"/>
    </location>
</feature>
<feature type="chain" id="PRO_5003706980" evidence="1">
    <location>
        <begin position="23"/>
        <end position="235"/>
    </location>
</feature>
<dbReference type="STRING" id="1197325.WEN_03100"/>
<keyword evidence="1" id="KW-0732">Signal</keyword>
<dbReference type="Proteomes" id="UP000009005">
    <property type="component" value="Chromosome"/>
</dbReference>